<dbReference type="GO" id="GO:0008270">
    <property type="term" value="F:zinc ion binding"/>
    <property type="evidence" value="ECO:0007669"/>
    <property type="project" value="UniProtKB-KW"/>
</dbReference>
<organism evidence="16 17">
    <name type="scientific">Uncinocarpus reesii (strain UAMH 1704)</name>
    <dbReference type="NCBI Taxonomy" id="336963"/>
    <lineage>
        <taxon>Eukaryota</taxon>
        <taxon>Fungi</taxon>
        <taxon>Dikarya</taxon>
        <taxon>Ascomycota</taxon>
        <taxon>Pezizomycotina</taxon>
        <taxon>Eurotiomycetes</taxon>
        <taxon>Eurotiomycetidae</taxon>
        <taxon>Onygenales</taxon>
        <taxon>Onygenaceae</taxon>
        <taxon>Uncinocarpus</taxon>
    </lineage>
</organism>
<evidence type="ECO:0000256" key="9">
    <source>
        <dbReference type="ARBA" id="ARBA00023242"/>
    </source>
</evidence>
<dbReference type="VEuPathDB" id="FungiDB:UREG_00453"/>
<dbReference type="GO" id="GO:0003677">
    <property type="term" value="F:DNA binding"/>
    <property type="evidence" value="ECO:0007669"/>
    <property type="project" value="InterPro"/>
</dbReference>
<feature type="active site" evidence="10">
    <location>
        <position position="72"/>
    </location>
</feature>
<feature type="binding site" evidence="11">
    <location>
        <position position="111"/>
    </location>
    <ligand>
        <name>Mg(2+)</name>
        <dbReference type="ChEBI" id="CHEBI:18420"/>
        <label>1</label>
    </ligand>
</feature>
<dbReference type="eggNOG" id="KOG1294">
    <property type="taxonomic scope" value="Eukaryota"/>
</dbReference>
<gene>
    <name evidence="16" type="ORF">UREG_00453</name>
</gene>
<dbReference type="PROSITE" id="PS51999">
    <property type="entry name" value="ZF_GRF"/>
    <property type="match status" value="1"/>
</dbReference>
<feature type="active site" description="Proton acceptor" evidence="10">
    <location>
        <position position="228"/>
    </location>
</feature>
<evidence type="ECO:0000259" key="15">
    <source>
        <dbReference type="PROSITE" id="PS51999"/>
    </source>
</evidence>
<dbReference type="GO" id="GO:0006284">
    <property type="term" value="P:base-excision repair"/>
    <property type="evidence" value="ECO:0007669"/>
    <property type="project" value="TreeGrafter"/>
</dbReference>
<proteinExistence type="inferred from homology"/>
<dbReference type="HOGENOM" id="CLU_010374_2_0_1"/>
<keyword evidence="11" id="KW-0464">Manganese</keyword>
<reference evidence="17" key="1">
    <citation type="journal article" date="2009" name="Genome Res.">
        <title>Comparative genomic analyses of the human fungal pathogens Coccidioides and their relatives.</title>
        <authorList>
            <person name="Sharpton T.J."/>
            <person name="Stajich J.E."/>
            <person name="Rounsley S.D."/>
            <person name="Gardner M.J."/>
            <person name="Wortman J.R."/>
            <person name="Jordar V.S."/>
            <person name="Maiti R."/>
            <person name="Kodira C.D."/>
            <person name="Neafsey D.E."/>
            <person name="Zeng Q."/>
            <person name="Hung C.-Y."/>
            <person name="McMahan C."/>
            <person name="Muszewska A."/>
            <person name="Grynberg M."/>
            <person name="Mandel M.A."/>
            <person name="Kellner E.M."/>
            <person name="Barker B.M."/>
            <person name="Galgiani J.N."/>
            <person name="Orbach M.J."/>
            <person name="Kirkland T.N."/>
            <person name="Cole G.T."/>
            <person name="Henn M.R."/>
            <person name="Birren B.W."/>
            <person name="Taylor J.W."/>
        </authorList>
    </citation>
    <scope>NUCLEOTIDE SEQUENCE [LARGE SCALE GENOMIC DNA]</scope>
    <source>
        <strain evidence="17">UAMH 1704</strain>
    </source>
</reference>
<keyword evidence="7" id="KW-0862">Zinc</keyword>
<evidence type="ECO:0000256" key="14">
    <source>
        <dbReference type="SAM" id="MobiDB-lite"/>
    </source>
</evidence>
<evidence type="ECO:0000256" key="1">
    <source>
        <dbReference type="ARBA" id="ARBA00001936"/>
    </source>
</evidence>
<name>C4JE29_UNCRE</name>
<feature type="site" description="Important for catalytic activity" evidence="12">
    <location>
        <position position="202"/>
    </location>
</feature>
<dbReference type="GO" id="GO:0005634">
    <property type="term" value="C:nucleus"/>
    <property type="evidence" value="ECO:0007669"/>
    <property type="project" value="TreeGrafter"/>
</dbReference>
<keyword evidence="8 11" id="KW-0460">Magnesium</keyword>
<dbReference type="Proteomes" id="UP000002058">
    <property type="component" value="Unassembled WGS sequence"/>
</dbReference>
<dbReference type="SUPFAM" id="SSF56219">
    <property type="entry name" value="DNase I-like"/>
    <property type="match status" value="1"/>
</dbReference>
<dbReference type="GO" id="GO:0008081">
    <property type="term" value="F:phosphoric diester hydrolase activity"/>
    <property type="evidence" value="ECO:0007669"/>
    <property type="project" value="TreeGrafter"/>
</dbReference>
<feature type="binding site" evidence="11">
    <location>
        <position position="227"/>
    </location>
    <ligand>
        <name>Mg(2+)</name>
        <dbReference type="ChEBI" id="CHEBI:18420"/>
        <label>1</label>
    </ligand>
</feature>
<keyword evidence="5 13" id="KW-0863">Zinc-finger</keyword>
<evidence type="ECO:0000256" key="7">
    <source>
        <dbReference type="ARBA" id="ARBA00022833"/>
    </source>
</evidence>
<dbReference type="InterPro" id="IPR004808">
    <property type="entry name" value="AP_endonuc_1"/>
</dbReference>
<evidence type="ECO:0000256" key="13">
    <source>
        <dbReference type="PROSITE-ProRule" id="PRU01343"/>
    </source>
</evidence>
<evidence type="ECO:0000256" key="12">
    <source>
        <dbReference type="PIRSR" id="PIRSR604808-3"/>
    </source>
</evidence>
<evidence type="ECO:0000256" key="2">
    <source>
        <dbReference type="ARBA" id="ARBA00007092"/>
    </source>
</evidence>
<comment type="similarity">
    <text evidence="2">Belongs to the DNA repair enzymes AP/ExoA family.</text>
</comment>
<feature type="binding site" evidence="11">
    <location>
        <position position="113"/>
    </location>
    <ligand>
        <name>Mg(2+)</name>
        <dbReference type="ChEBI" id="CHEBI:18420"/>
        <label>1</label>
    </ligand>
</feature>
<dbReference type="AlphaFoldDB" id="C4JE29"/>
<dbReference type="InParanoid" id="C4JE29"/>
<feature type="active site" description="Proton donor/acceptor" evidence="10">
    <location>
        <position position="111"/>
    </location>
</feature>
<evidence type="ECO:0000256" key="8">
    <source>
        <dbReference type="ARBA" id="ARBA00022842"/>
    </source>
</evidence>
<evidence type="ECO:0000256" key="3">
    <source>
        <dbReference type="ARBA" id="ARBA00013541"/>
    </source>
</evidence>
<feature type="site" description="Interaction with DNA substrate" evidence="12">
    <location>
        <position position="228"/>
    </location>
</feature>
<sequence>MVLVPGWDCFFSLPKQKKGSTTPYRELSKDDQIGGYPNFEQLELLSFDPKTIDSEGRCVILEFPAFVLLGVYCPANRDENRDAFRSDFLNALDMRVRNLIAIGKRVIVMGDLNVSSDILDSAHAIEAIRKCKLTELEFLSSPPRLLFNQLVKGGKPGTHEIEQKPQVLLDLCRNFHPNRQGMYTCWEQRINARPGNYGARIDYVLCSMDMEDWFVWSDIQEGLMGSDHCPVYALIKDTVRYRDADRSIWDIVNPPGVFHAGLRKQPAILTSLPLSGRLIPEFHRRRSLKEMFQAKSTPASELMGRAPDLPHNPRSLQQLKSPDSAWNDGVKGASTADYQTAKRTPANKISPRPVKRSRKLVDTSSNLSKGQQTLAHFMEQIPPTQISKAANYDVTLNDPGCVPLANKSSFKERRTISTENTPDPAAKESWAKLFTRKAPPRCEGHNEPCIVLVTKKAGPNCGRSFWICPRPLGPSGDKEIGTPWRCPTFIWCSDWKSQE</sequence>
<dbReference type="InterPro" id="IPR020848">
    <property type="entry name" value="AP_endonuclease_F1_CS"/>
</dbReference>
<dbReference type="FunCoup" id="C4JE29">
    <property type="interactions" value="429"/>
</dbReference>
<protein>
    <recommendedName>
        <fullName evidence="3">DNA-(apurinic or apyrimidinic site) endonuclease 2</fullName>
    </recommendedName>
</protein>
<evidence type="ECO:0000313" key="16">
    <source>
        <dbReference type="EMBL" id="EEP75607.1"/>
    </source>
</evidence>
<dbReference type="EMBL" id="CH476615">
    <property type="protein sequence ID" value="EEP75607.1"/>
    <property type="molecule type" value="Genomic_DNA"/>
</dbReference>
<keyword evidence="4 11" id="KW-0479">Metal-binding</keyword>
<feature type="region of interest" description="Disordered" evidence="14">
    <location>
        <begin position="294"/>
        <end position="367"/>
    </location>
</feature>
<dbReference type="OMA" id="SFWICPR"/>
<dbReference type="InterPro" id="IPR036691">
    <property type="entry name" value="Endo/exonu/phosph_ase_sf"/>
</dbReference>
<dbReference type="PROSITE" id="PS00728">
    <property type="entry name" value="AP_NUCLEASE_F1_3"/>
    <property type="match status" value="1"/>
</dbReference>
<evidence type="ECO:0000256" key="4">
    <source>
        <dbReference type="ARBA" id="ARBA00022723"/>
    </source>
</evidence>
<dbReference type="GO" id="GO:0008311">
    <property type="term" value="F:double-stranded DNA 3'-5' DNA exonuclease activity"/>
    <property type="evidence" value="ECO:0007669"/>
    <property type="project" value="TreeGrafter"/>
</dbReference>
<dbReference type="Gene3D" id="3.60.10.10">
    <property type="entry name" value="Endonuclease/exonuclease/phosphatase"/>
    <property type="match status" value="1"/>
</dbReference>
<dbReference type="RefSeq" id="XP_002540940.1">
    <property type="nucleotide sequence ID" value="XM_002540894.1"/>
</dbReference>
<dbReference type="KEGG" id="ure:UREG_00453"/>
<dbReference type="PANTHER" id="PTHR22748:SF4">
    <property type="entry name" value="DNA-(APURINIC OR APYRIMIDINIC SITE) ENDONUCLEASE 2"/>
    <property type="match status" value="1"/>
</dbReference>
<dbReference type="Pfam" id="PF03372">
    <property type="entry name" value="Exo_endo_phos"/>
    <property type="match status" value="1"/>
</dbReference>
<keyword evidence="9" id="KW-0539">Nucleus</keyword>
<dbReference type="GO" id="GO:0003906">
    <property type="term" value="F:DNA-(apurinic or apyrimidinic site) endonuclease activity"/>
    <property type="evidence" value="ECO:0007669"/>
    <property type="project" value="TreeGrafter"/>
</dbReference>
<dbReference type="PROSITE" id="PS51435">
    <property type="entry name" value="AP_NUCLEASE_F1_4"/>
    <property type="match status" value="1"/>
</dbReference>
<dbReference type="OrthoDB" id="391817at2759"/>
<evidence type="ECO:0000256" key="10">
    <source>
        <dbReference type="PIRSR" id="PIRSR604808-1"/>
    </source>
</evidence>
<evidence type="ECO:0000313" key="17">
    <source>
        <dbReference type="Proteomes" id="UP000002058"/>
    </source>
</evidence>
<feature type="domain" description="GRF-type" evidence="15">
    <location>
        <begin position="442"/>
        <end position="495"/>
    </location>
</feature>
<keyword evidence="17" id="KW-1185">Reference proteome</keyword>
<dbReference type="InterPro" id="IPR010666">
    <property type="entry name" value="Znf_GRF"/>
</dbReference>
<accession>C4JE29</accession>
<evidence type="ECO:0000256" key="6">
    <source>
        <dbReference type="ARBA" id="ARBA00022801"/>
    </source>
</evidence>
<dbReference type="GeneID" id="8437251"/>
<dbReference type="PANTHER" id="PTHR22748">
    <property type="entry name" value="AP ENDONUCLEASE"/>
    <property type="match status" value="1"/>
</dbReference>
<evidence type="ECO:0000256" key="11">
    <source>
        <dbReference type="PIRSR" id="PIRSR604808-2"/>
    </source>
</evidence>
<comment type="cofactor">
    <cofactor evidence="1">
        <name>Mn(2+)</name>
        <dbReference type="ChEBI" id="CHEBI:29035"/>
    </cofactor>
</comment>
<feature type="binding site" evidence="11">
    <location>
        <position position="228"/>
    </location>
    <ligand>
        <name>Mg(2+)</name>
        <dbReference type="ChEBI" id="CHEBI:18420"/>
        <label>1</label>
    </ligand>
</feature>
<feature type="site" description="Transition state stabilizer" evidence="12">
    <location>
        <position position="113"/>
    </location>
</feature>
<keyword evidence="6" id="KW-0378">Hydrolase</keyword>
<comment type="cofactor">
    <cofactor evidence="11">
        <name>Mg(2+)</name>
        <dbReference type="ChEBI" id="CHEBI:18420"/>
    </cofactor>
    <cofactor evidence="11">
        <name>Mn(2+)</name>
        <dbReference type="ChEBI" id="CHEBI:29035"/>
    </cofactor>
    <text evidence="11">Probably binds two magnesium or manganese ions per subunit.</text>
</comment>
<evidence type="ECO:0000256" key="5">
    <source>
        <dbReference type="ARBA" id="ARBA00022771"/>
    </source>
</evidence>
<dbReference type="InterPro" id="IPR005135">
    <property type="entry name" value="Endo/exonuclease/phosphatase"/>
</dbReference>
<dbReference type="STRING" id="336963.C4JE29"/>